<dbReference type="EMBL" id="RCBY01000121">
    <property type="protein sequence ID" value="RQH35919.1"/>
    <property type="molecule type" value="Genomic_DNA"/>
</dbReference>
<dbReference type="Proteomes" id="UP000269154">
    <property type="component" value="Unassembled WGS sequence"/>
</dbReference>
<accession>A0A3N6P8Y7</accession>
<keyword evidence="2" id="KW-1185">Reference proteome</keyword>
<gene>
    <name evidence="1" type="ORF">D5R40_19590</name>
</gene>
<comment type="caution">
    <text evidence="1">The sequence shown here is derived from an EMBL/GenBank/DDBJ whole genome shotgun (WGS) entry which is preliminary data.</text>
</comment>
<dbReference type="AlphaFoldDB" id="A0A3N6P8Y7"/>
<name>A0A3N6P8Y7_9CYAN</name>
<evidence type="ECO:0000313" key="2">
    <source>
        <dbReference type="Proteomes" id="UP000269154"/>
    </source>
</evidence>
<protein>
    <submittedName>
        <fullName evidence="1">Uncharacterized protein</fullName>
    </submittedName>
</protein>
<sequence>MEAKFCFICNLDEGIQEIIKKYASALTNIGVYFLNSEVEEAIYYCSQDLEDALRTTISYWYWKQNNGEYFHTPNNFLIKALKKRFLTECCANS</sequence>
<dbReference type="OrthoDB" id="510677at2"/>
<reference evidence="1 2" key="1">
    <citation type="journal article" date="2018" name="ACS Chem. Biol.">
        <title>Ketoreductase domain dysfunction expands chemodiversity: malyngamide biosynthesis in the cyanobacterium Okeania hirsuta.</title>
        <authorList>
            <person name="Moss N.A."/>
            <person name="Leao T."/>
            <person name="Rankin M."/>
            <person name="McCullough T.M."/>
            <person name="Qu P."/>
            <person name="Korobeynikov A."/>
            <person name="Smith J.L."/>
            <person name="Gerwick L."/>
            <person name="Gerwick W.H."/>
        </authorList>
    </citation>
    <scope>NUCLEOTIDE SEQUENCE [LARGE SCALE GENOMIC DNA]</scope>
    <source>
        <strain evidence="1 2">PAB10Feb10-1</strain>
    </source>
</reference>
<organism evidence="1 2">
    <name type="scientific">Okeania hirsuta</name>
    <dbReference type="NCBI Taxonomy" id="1458930"/>
    <lineage>
        <taxon>Bacteria</taxon>
        <taxon>Bacillati</taxon>
        <taxon>Cyanobacteriota</taxon>
        <taxon>Cyanophyceae</taxon>
        <taxon>Oscillatoriophycideae</taxon>
        <taxon>Oscillatoriales</taxon>
        <taxon>Microcoleaceae</taxon>
        <taxon>Okeania</taxon>
    </lineage>
</organism>
<proteinExistence type="predicted"/>
<evidence type="ECO:0000313" key="1">
    <source>
        <dbReference type="EMBL" id="RQH35919.1"/>
    </source>
</evidence>